<keyword evidence="5" id="KW-1185">Reference proteome</keyword>
<reference evidence="6" key="1">
    <citation type="submission" date="2016-06" db="UniProtKB">
        <authorList>
            <consortium name="WormBaseParasite"/>
        </authorList>
    </citation>
    <scope>IDENTIFICATION</scope>
</reference>
<reference evidence="4 5" key="2">
    <citation type="submission" date="2018-11" db="EMBL/GenBank/DDBJ databases">
        <authorList>
            <consortium name="Pathogen Informatics"/>
        </authorList>
    </citation>
    <scope>NUCLEOTIDE SEQUENCE [LARGE SCALE GENOMIC DNA]</scope>
</reference>
<sequence>MAASKDLDIRSETQLLIFVTTFCCFDCFFLICKRHLTNVHFSDMTERISRSPDVVQQQMITLRTRRRNYLIKIENFAKYSEKIKKLVDSNEVPPAIDLSCYNVGAVRTLTDFLAGVDTRNLRLGANILPDLLQLARIFRMHQLTDLVAKHVIEKVESGSVSSLLLALNLVANDWSLFLNTECACALLQAAAENISDVTSSTFFNILPAAVLVMLFSRCDVNMPSELDLCLLLIRWLKAAPRTDEEAEILFSCVRTPLLSSTDRENVREKTMGLPKSMASVIERTLDSPRNHRCCVIKSHVERRFARCGIPDNSFYARHQLINVITKTQEPKKEQFVT</sequence>
<keyword evidence="1" id="KW-0880">Kelch repeat</keyword>
<dbReference type="WBParaSite" id="TCNE_0000854001-mRNA-1">
    <property type="protein sequence ID" value="TCNE_0000854001-mRNA-1"/>
    <property type="gene ID" value="TCNE_0000854001"/>
</dbReference>
<accession>A0A183UJ70</accession>
<evidence type="ECO:0000313" key="5">
    <source>
        <dbReference type="Proteomes" id="UP000050794"/>
    </source>
</evidence>
<keyword evidence="2" id="KW-0677">Repeat</keyword>
<evidence type="ECO:0000313" key="4">
    <source>
        <dbReference type="EMBL" id="VDM39861.1"/>
    </source>
</evidence>
<dbReference type="Proteomes" id="UP000050794">
    <property type="component" value="Unassembled WGS sequence"/>
</dbReference>
<evidence type="ECO:0000256" key="1">
    <source>
        <dbReference type="ARBA" id="ARBA00022441"/>
    </source>
</evidence>
<dbReference type="PANTHER" id="PTHR45632:SF3">
    <property type="entry name" value="KELCH-LIKE PROTEIN 32"/>
    <property type="match status" value="1"/>
</dbReference>
<name>A0A183UJ70_TOXCA</name>
<feature type="domain" description="BACK" evidence="3">
    <location>
        <begin position="164"/>
        <end position="267"/>
    </location>
</feature>
<gene>
    <name evidence="4" type="ORF">TCNE_LOCUS8540</name>
</gene>
<protein>
    <submittedName>
        <fullName evidence="6">BACK domain-containing protein</fullName>
    </submittedName>
</protein>
<dbReference type="Pfam" id="PF07707">
    <property type="entry name" value="BACK"/>
    <property type="match status" value="1"/>
</dbReference>
<evidence type="ECO:0000259" key="3">
    <source>
        <dbReference type="SMART" id="SM00875"/>
    </source>
</evidence>
<organism evidence="5 6">
    <name type="scientific">Toxocara canis</name>
    <name type="common">Canine roundworm</name>
    <dbReference type="NCBI Taxonomy" id="6265"/>
    <lineage>
        <taxon>Eukaryota</taxon>
        <taxon>Metazoa</taxon>
        <taxon>Ecdysozoa</taxon>
        <taxon>Nematoda</taxon>
        <taxon>Chromadorea</taxon>
        <taxon>Rhabditida</taxon>
        <taxon>Spirurina</taxon>
        <taxon>Ascaridomorpha</taxon>
        <taxon>Ascaridoidea</taxon>
        <taxon>Toxocaridae</taxon>
        <taxon>Toxocara</taxon>
    </lineage>
</organism>
<dbReference type="AlphaFoldDB" id="A0A183UJ70"/>
<evidence type="ECO:0000313" key="6">
    <source>
        <dbReference type="WBParaSite" id="TCNE_0000854001-mRNA-1"/>
    </source>
</evidence>
<proteinExistence type="predicted"/>
<dbReference type="PANTHER" id="PTHR45632">
    <property type="entry name" value="LD33804P"/>
    <property type="match status" value="1"/>
</dbReference>
<dbReference type="SMART" id="SM00875">
    <property type="entry name" value="BACK"/>
    <property type="match status" value="1"/>
</dbReference>
<dbReference type="InterPro" id="IPR011705">
    <property type="entry name" value="BACK"/>
</dbReference>
<dbReference type="Gene3D" id="1.25.40.420">
    <property type="match status" value="1"/>
</dbReference>
<evidence type="ECO:0000256" key="2">
    <source>
        <dbReference type="ARBA" id="ARBA00022737"/>
    </source>
</evidence>
<dbReference type="EMBL" id="UYWY01019936">
    <property type="protein sequence ID" value="VDM39861.1"/>
    <property type="molecule type" value="Genomic_DNA"/>
</dbReference>